<dbReference type="EMBL" id="JABSTR010000001">
    <property type="protein sequence ID" value="KAH9360331.1"/>
    <property type="molecule type" value="Genomic_DNA"/>
</dbReference>
<comment type="caution">
    <text evidence="1">The sequence shown here is derived from an EMBL/GenBank/DDBJ whole genome shotgun (WGS) entry which is preliminary data.</text>
</comment>
<name>A0A9J6FC04_HAELO</name>
<sequence length="142" mass="16580">MYLLYYRKKGRSTSREYNFDETTPELDAVSEHGRRRLRGHGRAQRDRNAGILRHPYCVRACLGQRESLCRDGKREDVMKLDAYDTKIRWTKPEQHEFVREVIPRVTKPDSEPLTVVFTGSAGWGKTFLLQLVMTDTANMETD</sequence>
<protein>
    <submittedName>
        <fullName evidence="1">Uncharacterized protein</fullName>
    </submittedName>
</protein>
<evidence type="ECO:0000313" key="1">
    <source>
        <dbReference type="EMBL" id="KAH9360331.1"/>
    </source>
</evidence>
<dbReference type="AlphaFoldDB" id="A0A9J6FC04"/>
<dbReference type="Proteomes" id="UP000821853">
    <property type="component" value="Chromosome 1"/>
</dbReference>
<dbReference type="VEuPathDB" id="VectorBase:HLOH_056619"/>
<evidence type="ECO:0000313" key="2">
    <source>
        <dbReference type="Proteomes" id="UP000821853"/>
    </source>
</evidence>
<reference evidence="1 2" key="1">
    <citation type="journal article" date="2020" name="Cell">
        <title>Large-Scale Comparative Analyses of Tick Genomes Elucidate Their Genetic Diversity and Vector Capacities.</title>
        <authorList>
            <consortium name="Tick Genome and Microbiome Consortium (TIGMIC)"/>
            <person name="Jia N."/>
            <person name="Wang J."/>
            <person name="Shi W."/>
            <person name="Du L."/>
            <person name="Sun Y."/>
            <person name="Zhan W."/>
            <person name="Jiang J.F."/>
            <person name="Wang Q."/>
            <person name="Zhang B."/>
            <person name="Ji P."/>
            <person name="Bell-Sakyi L."/>
            <person name="Cui X.M."/>
            <person name="Yuan T.T."/>
            <person name="Jiang B.G."/>
            <person name="Yang W.F."/>
            <person name="Lam T.T."/>
            <person name="Chang Q.C."/>
            <person name="Ding S.J."/>
            <person name="Wang X.J."/>
            <person name="Zhu J.G."/>
            <person name="Ruan X.D."/>
            <person name="Zhao L."/>
            <person name="Wei J.T."/>
            <person name="Ye R.Z."/>
            <person name="Que T.C."/>
            <person name="Du C.H."/>
            <person name="Zhou Y.H."/>
            <person name="Cheng J.X."/>
            <person name="Dai P.F."/>
            <person name="Guo W.B."/>
            <person name="Han X.H."/>
            <person name="Huang E.J."/>
            <person name="Li L.F."/>
            <person name="Wei W."/>
            <person name="Gao Y.C."/>
            <person name="Liu J.Z."/>
            <person name="Shao H.Z."/>
            <person name="Wang X."/>
            <person name="Wang C.C."/>
            <person name="Yang T.C."/>
            <person name="Huo Q.B."/>
            <person name="Li W."/>
            <person name="Chen H.Y."/>
            <person name="Chen S.E."/>
            <person name="Zhou L.G."/>
            <person name="Ni X.B."/>
            <person name="Tian J.H."/>
            <person name="Sheng Y."/>
            <person name="Liu T."/>
            <person name="Pan Y.S."/>
            <person name="Xia L.Y."/>
            <person name="Li J."/>
            <person name="Zhao F."/>
            <person name="Cao W.C."/>
        </authorList>
    </citation>
    <scope>NUCLEOTIDE SEQUENCE [LARGE SCALE GENOMIC DNA]</scope>
    <source>
        <strain evidence="1">HaeL-2018</strain>
    </source>
</reference>
<keyword evidence="2" id="KW-1185">Reference proteome</keyword>
<proteinExistence type="predicted"/>
<organism evidence="1 2">
    <name type="scientific">Haemaphysalis longicornis</name>
    <name type="common">Bush tick</name>
    <dbReference type="NCBI Taxonomy" id="44386"/>
    <lineage>
        <taxon>Eukaryota</taxon>
        <taxon>Metazoa</taxon>
        <taxon>Ecdysozoa</taxon>
        <taxon>Arthropoda</taxon>
        <taxon>Chelicerata</taxon>
        <taxon>Arachnida</taxon>
        <taxon>Acari</taxon>
        <taxon>Parasitiformes</taxon>
        <taxon>Ixodida</taxon>
        <taxon>Ixodoidea</taxon>
        <taxon>Ixodidae</taxon>
        <taxon>Haemaphysalinae</taxon>
        <taxon>Haemaphysalis</taxon>
    </lineage>
</organism>
<accession>A0A9J6FC04</accession>
<gene>
    <name evidence="1" type="ORF">HPB48_010058</name>
</gene>